<keyword evidence="4" id="KW-1185">Reference proteome</keyword>
<dbReference type="SUPFAM" id="SSF56112">
    <property type="entry name" value="Protein kinase-like (PK-like)"/>
    <property type="match status" value="1"/>
</dbReference>
<proteinExistence type="inferred from homology"/>
<feature type="domain" description="Aminoglycoside phosphotransferase" evidence="2">
    <location>
        <begin position="62"/>
        <end position="315"/>
    </location>
</feature>
<dbReference type="RefSeq" id="WP_189009267.1">
    <property type="nucleotide sequence ID" value="NZ_BMHE01000004.1"/>
</dbReference>
<dbReference type="PANTHER" id="PTHR21064">
    <property type="entry name" value="AMINOGLYCOSIDE PHOSPHOTRANSFERASE DOMAIN-CONTAINING PROTEIN-RELATED"/>
    <property type="match status" value="1"/>
</dbReference>
<dbReference type="InterPro" id="IPR011009">
    <property type="entry name" value="Kinase-like_dom_sf"/>
</dbReference>
<comment type="similarity">
    <text evidence="1">Belongs to the pseudomonas-type ThrB family.</text>
</comment>
<accession>A0ABQ2BR20</accession>
<name>A0ABQ2BR20_9BACL</name>
<evidence type="ECO:0000259" key="2">
    <source>
        <dbReference type="Pfam" id="PF01636"/>
    </source>
</evidence>
<sequence>MNEQTNLMDLRSHGMGTTLVRPDWAPITLEETNRLLSRYPDLGEATALDWYSPRPFSSATIAATAEERLFVKRHHDSVRDVEGLNEEHRFIRHLRSCGIRTSDVLTGFDGRTAYAMEDWTYEIHRLASGIDLYRDAVSWSPFLCVPHAHAAGEALARVHLAAESFDAPARKDRALVSSFSIFASADPRKEFATFIAKRQALSNYLAGRPWDRDMETVFLPLHDRLAPLLGELHPLWTHNDWHSSNLLWRVGSGEARVESVLDFGLADRTNAVYDLATAIERNVIEWLAMDDDARNDLVHYDQLEALLEGYESVRPLSDGESAALAAMLPLVHAEFALSEIDYFAGIVQSVENADLAYDSFWVGHAKWFEQPEGRELIAYLELRHLRGSAVSSR</sequence>
<dbReference type="InterPro" id="IPR050249">
    <property type="entry name" value="Pseudomonas-type_ThrB"/>
</dbReference>
<evidence type="ECO:0000313" key="4">
    <source>
        <dbReference type="Proteomes" id="UP000615455"/>
    </source>
</evidence>
<protein>
    <submittedName>
        <fullName evidence="3">Aminoglycoside phosphotransferase</fullName>
    </submittedName>
</protein>
<dbReference type="Pfam" id="PF01636">
    <property type="entry name" value="APH"/>
    <property type="match status" value="1"/>
</dbReference>
<dbReference type="EMBL" id="BMHE01000004">
    <property type="protein sequence ID" value="GGI45581.1"/>
    <property type="molecule type" value="Genomic_DNA"/>
</dbReference>
<dbReference type="Gene3D" id="3.90.1200.10">
    <property type="match status" value="1"/>
</dbReference>
<gene>
    <name evidence="3" type="ORF">GCM10008018_12880</name>
</gene>
<evidence type="ECO:0000256" key="1">
    <source>
        <dbReference type="ARBA" id="ARBA00038240"/>
    </source>
</evidence>
<dbReference type="PANTHER" id="PTHR21064:SF6">
    <property type="entry name" value="AMINOGLYCOSIDE PHOSPHOTRANSFERASE DOMAIN-CONTAINING PROTEIN"/>
    <property type="match status" value="1"/>
</dbReference>
<dbReference type="Proteomes" id="UP000615455">
    <property type="component" value="Unassembled WGS sequence"/>
</dbReference>
<organism evidence="3 4">
    <name type="scientific">Paenibacillus marchantiophytorum</name>
    <dbReference type="NCBI Taxonomy" id="1619310"/>
    <lineage>
        <taxon>Bacteria</taxon>
        <taxon>Bacillati</taxon>
        <taxon>Bacillota</taxon>
        <taxon>Bacilli</taxon>
        <taxon>Bacillales</taxon>
        <taxon>Paenibacillaceae</taxon>
        <taxon>Paenibacillus</taxon>
    </lineage>
</organism>
<dbReference type="InterPro" id="IPR002575">
    <property type="entry name" value="Aminoglycoside_PTrfase"/>
</dbReference>
<reference evidence="4" key="1">
    <citation type="journal article" date="2019" name="Int. J. Syst. Evol. Microbiol.">
        <title>The Global Catalogue of Microorganisms (GCM) 10K type strain sequencing project: providing services to taxonomists for standard genome sequencing and annotation.</title>
        <authorList>
            <consortium name="The Broad Institute Genomics Platform"/>
            <consortium name="The Broad Institute Genome Sequencing Center for Infectious Disease"/>
            <person name="Wu L."/>
            <person name="Ma J."/>
        </authorList>
    </citation>
    <scope>NUCLEOTIDE SEQUENCE [LARGE SCALE GENOMIC DNA]</scope>
    <source>
        <strain evidence="4">CGMCC 1.15043</strain>
    </source>
</reference>
<comment type="caution">
    <text evidence="3">The sequence shown here is derived from an EMBL/GenBank/DDBJ whole genome shotgun (WGS) entry which is preliminary data.</text>
</comment>
<evidence type="ECO:0000313" key="3">
    <source>
        <dbReference type="EMBL" id="GGI45581.1"/>
    </source>
</evidence>